<gene>
    <name evidence="1" type="ORF">RCS49_PIIICDS11505D</name>
</gene>
<evidence type="ECO:0000313" key="2">
    <source>
        <dbReference type="Proteomes" id="UP000307496"/>
    </source>
</evidence>
<dbReference type="Proteomes" id="UP000307496">
    <property type="component" value="Plasmid RCS49_pIII"/>
</dbReference>
<organism evidence="1 2">
    <name type="scientific">Escherichia coli</name>
    <dbReference type="NCBI Taxonomy" id="562"/>
    <lineage>
        <taxon>Bacteria</taxon>
        <taxon>Pseudomonadati</taxon>
        <taxon>Pseudomonadota</taxon>
        <taxon>Gammaproteobacteria</taxon>
        <taxon>Enterobacterales</taxon>
        <taxon>Enterobacteriaceae</taxon>
        <taxon>Escherichia</taxon>
    </lineage>
</organism>
<geneLocation type="plasmid" evidence="2">
    <name>rcs49_piii</name>
</geneLocation>
<protein>
    <submittedName>
        <fullName evidence="1">Uncharacterized protein</fullName>
    </submittedName>
</protein>
<evidence type="ECO:0000313" key="1">
    <source>
        <dbReference type="EMBL" id="SPD99432.1"/>
    </source>
</evidence>
<dbReference type="AlphaFoldDB" id="A0A2P9E7R8"/>
<reference evidence="2" key="1">
    <citation type="submission" date="2018-02" db="EMBL/GenBank/DDBJ databases">
        <authorList>
            <person name="Cea G.-C."/>
            <person name="William W."/>
        </authorList>
    </citation>
    <scope>NUCLEOTIDE SEQUENCE [LARGE SCALE GENOMIC DNA]</scope>
    <source>
        <strain evidence="2">580</strain>
        <plasmid evidence="2">rcs49_piii</plasmid>
    </source>
</reference>
<sequence>MSHSRGCMAMQPREIYQAQNARFSGEFTAGFTGLTPLSR</sequence>
<proteinExistence type="predicted"/>
<name>A0A2P9E7R8_ECOLX</name>
<keyword evidence="1" id="KW-0614">Plasmid</keyword>
<accession>A0A2P9E7R8</accession>
<dbReference type="EMBL" id="LT985254">
    <property type="protein sequence ID" value="SPD99432.1"/>
    <property type="molecule type" value="Genomic_DNA"/>
</dbReference>